<comment type="caution">
    <text evidence="2">The sequence shown here is derived from an EMBL/GenBank/DDBJ whole genome shotgun (WGS) entry which is preliminary data.</text>
</comment>
<keyword evidence="1" id="KW-0812">Transmembrane</keyword>
<keyword evidence="1" id="KW-1133">Transmembrane helix</keyword>
<dbReference type="EMBL" id="BMHA01000005">
    <property type="protein sequence ID" value="GGI05619.1"/>
    <property type="molecule type" value="Genomic_DNA"/>
</dbReference>
<evidence type="ECO:0000313" key="2">
    <source>
        <dbReference type="EMBL" id="GGI05619.1"/>
    </source>
</evidence>
<proteinExistence type="predicted"/>
<name>A0A8J3AEF0_9ACTN</name>
<dbReference type="AlphaFoldDB" id="A0A8J3AEF0"/>
<evidence type="ECO:0008006" key="4">
    <source>
        <dbReference type="Google" id="ProtNLM"/>
    </source>
</evidence>
<evidence type="ECO:0000313" key="3">
    <source>
        <dbReference type="Proteomes" id="UP000650511"/>
    </source>
</evidence>
<evidence type="ECO:0000256" key="1">
    <source>
        <dbReference type="SAM" id="Phobius"/>
    </source>
</evidence>
<keyword evidence="1" id="KW-0472">Membrane</keyword>
<dbReference type="RefSeq" id="WP_130648470.1">
    <property type="nucleotide sequence ID" value="NZ_BMHA01000005.1"/>
</dbReference>
<sequence length="154" mass="15849">MIASHRSGEAGFVAGLESLAFGVLVFVLGTLAVVNAWAVIDAKFATSAAAREAVRAAVESPDAGAQPARAEAAARAALAGHGLEHPAQIVPVVVGLARCQEVAYRVRTEVPALLLPGITARVRPFVVSSEHREVVDPYRSGLAVTQGEAPACGF</sequence>
<keyword evidence="3" id="KW-1185">Reference proteome</keyword>
<protein>
    <recommendedName>
        <fullName evidence="4">TadE-like protein</fullName>
    </recommendedName>
</protein>
<dbReference type="Proteomes" id="UP000650511">
    <property type="component" value="Unassembled WGS sequence"/>
</dbReference>
<gene>
    <name evidence="2" type="ORF">GCM10011354_14990</name>
</gene>
<accession>A0A8J3AEF0</accession>
<organism evidence="2 3">
    <name type="scientific">Egicoccus halophilus</name>
    <dbReference type="NCBI Taxonomy" id="1670830"/>
    <lineage>
        <taxon>Bacteria</taxon>
        <taxon>Bacillati</taxon>
        <taxon>Actinomycetota</taxon>
        <taxon>Nitriliruptoria</taxon>
        <taxon>Egicoccales</taxon>
        <taxon>Egicoccaceae</taxon>
        <taxon>Egicoccus</taxon>
    </lineage>
</organism>
<reference evidence="2" key="1">
    <citation type="journal article" date="2014" name="Int. J. Syst. Evol. Microbiol.">
        <title>Complete genome sequence of Corynebacterium casei LMG S-19264T (=DSM 44701T), isolated from a smear-ripened cheese.</title>
        <authorList>
            <consortium name="US DOE Joint Genome Institute (JGI-PGF)"/>
            <person name="Walter F."/>
            <person name="Albersmeier A."/>
            <person name="Kalinowski J."/>
            <person name="Ruckert C."/>
        </authorList>
    </citation>
    <scope>NUCLEOTIDE SEQUENCE</scope>
    <source>
        <strain evidence="2">CGMCC 1.14988</strain>
    </source>
</reference>
<reference evidence="2" key="2">
    <citation type="submission" date="2020-09" db="EMBL/GenBank/DDBJ databases">
        <authorList>
            <person name="Sun Q."/>
            <person name="Zhou Y."/>
        </authorList>
    </citation>
    <scope>NUCLEOTIDE SEQUENCE</scope>
    <source>
        <strain evidence="2">CGMCC 1.14988</strain>
    </source>
</reference>
<feature type="transmembrane region" description="Helical" evidence="1">
    <location>
        <begin position="20"/>
        <end position="40"/>
    </location>
</feature>